<feature type="region of interest" description="Disordered" evidence="1">
    <location>
        <begin position="93"/>
        <end position="128"/>
    </location>
</feature>
<feature type="region of interest" description="Disordered" evidence="1">
    <location>
        <begin position="1"/>
        <end position="50"/>
    </location>
</feature>
<keyword evidence="2" id="KW-0472">Membrane</keyword>
<evidence type="ECO:0000313" key="4">
    <source>
        <dbReference type="Proteomes" id="UP000266841"/>
    </source>
</evidence>
<sequence length="674" mass="70898">MALDSRNKLRKLRSGRLPTVVSAKIPRAKDASSSSRVTSNGDPGTLGKTPLHEIDWTHMSRWLTHIAASQEEKPKLSGSECCAVASRVTRSTNRAACREEGLQTEGEPREGTTSPERGRKPPRGVPPRAFFPRIVAELPLGLRSGAGNFETIHIPPRSCEGGETGGGFCKTHAERGGGSFVGRTAEEQLSQLRREVSQVSNSVEPEARRSAEVPREASGELRGFPAGLTVPDKRPPSTRARGLPRPRAMSDPPAAGRPRSHSEESASSNLSSSSSSQQRRAPSPAVPSFRFRRGASSRSSKDLTDELGPGGAVDVALYKEGVPKRQQGELQEAGRLGDAARDPYEGPSHTTTEDYAVRGGEAEEVDLEGPSAGAGPSLVAGGIARPDEDGEFVSSRIVPVRRRFFRRAWLAFGSEGRSSDTSFRFSPLRNASSPRRRTVEHIGTLVDGDALDRSPLDDDDGDSDGTPDGGGGGGGGQKLLTPIVEVRTPTDTPGTAARESVPLAPPGAFPAPPLDRPSPARRVARDPSERISIGRPGMGSDWPPSVDRFMLGRDPTERFGPGGALALGAAAGAARADEENQGDDREPASHDSLAADNGIPPRRRRRRRALVCLAALLALLAVVLGAVLGTRSAASKKGEPSRNVDGGEAPATAASEAGDDAAAAGYAGGLRSSR</sequence>
<protein>
    <submittedName>
        <fullName evidence="3">Uncharacterized protein</fullName>
    </submittedName>
</protein>
<evidence type="ECO:0000313" key="3">
    <source>
        <dbReference type="EMBL" id="EJK52020.1"/>
    </source>
</evidence>
<feature type="region of interest" description="Disordered" evidence="1">
    <location>
        <begin position="631"/>
        <end position="660"/>
    </location>
</feature>
<feature type="transmembrane region" description="Helical" evidence="2">
    <location>
        <begin position="609"/>
        <end position="628"/>
    </location>
</feature>
<reference evidence="3 4" key="1">
    <citation type="journal article" date="2012" name="Genome Biol.">
        <title>Genome and low-iron response of an oceanic diatom adapted to chronic iron limitation.</title>
        <authorList>
            <person name="Lommer M."/>
            <person name="Specht M."/>
            <person name="Roy A.S."/>
            <person name="Kraemer L."/>
            <person name="Andreson R."/>
            <person name="Gutowska M.A."/>
            <person name="Wolf J."/>
            <person name="Bergner S.V."/>
            <person name="Schilhabel M.B."/>
            <person name="Klostermeier U.C."/>
            <person name="Beiko R.G."/>
            <person name="Rosenstiel P."/>
            <person name="Hippler M."/>
            <person name="Laroche J."/>
        </authorList>
    </citation>
    <scope>NUCLEOTIDE SEQUENCE [LARGE SCALE GENOMIC DNA]</scope>
    <source>
        <strain evidence="3 4">CCMP1005</strain>
    </source>
</reference>
<feature type="compositionally biased region" description="Basic and acidic residues" evidence="1">
    <location>
        <begin position="96"/>
        <end position="110"/>
    </location>
</feature>
<keyword evidence="2" id="KW-0812">Transmembrane</keyword>
<feature type="compositionally biased region" description="Pro residues" evidence="1">
    <location>
        <begin position="503"/>
        <end position="516"/>
    </location>
</feature>
<feature type="compositionally biased region" description="Polar residues" evidence="1">
    <location>
        <begin position="192"/>
        <end position="203"/>
    </location>
</feature>
<evidence type="ECO:0000256" key="2">
    <source>
        <dbReference type="SAM" id="Phobius"/>
    </source>
</evidence>
<dbReference type="EMBL" id="AGNL01040578">
    <property type="protein sequence ID" value="EJK52020.1"/>
    <property type="molecule type" value="Genomic_DNA"/>
</dbReference>
<feature type="region of interest" description="Disordered" evidence="1">
    <location>
        <begin position="416"/>
        <end position="600"/>
    </location>
</feature>
<proteinExistence type="predicted"/>
<organism evidence="3 4">
    <name type="scientific">Thalassiosira oceanica</name>
    <name type="common">Marine diatom</name>
    <dbReference type="NCBI Taxonomy" id="159749"/>
    <lineage>
        <taxon>Eukaryota</taxon>
        <taxon>Sar</taxon>
        <taxon>Stramenopiles</taxon>
        <taxon>Ochrophyta</taxon>
        <taxon>Bacillariophyta</taxon>
        <taxon>Coscinodiscophyceae</taxon>
        <taxon>Thalassiosirophycidae</taxon>
        <taxon>Thalassiosirales</taxon>
        <taxon>Thalassiosiraceae</taxon>
        <taxon>Thalassiosira</taxon>
    </lineage>
</organism>
<feature type="compositionally biased region" description="Low complexity" evidence="1">
    <location>
        <begin position="265"/>
        <end position="283"/>
    </location>
</feature>
<name>K0RFI2_THAOC</name>
<accession>K0RFI2</accession>
<gene>
    <name evidence="3" type="ORF">THAOC_28753</name>
</gene>
<dbReference type="AlphaFoldDB" id="K0RFI2"/>
<feature type="compositionally biased region" description="Gly residues" evidence="1">
    <location>
        <begin position="467"/>
        <end position="477"/>
    </location>
</feature>
<feature type="compositionally biased region" description="Polar residues" evidence="1">
    <location>
        <begin position="31"/>
        <end position="42"/>
    </location>
</feature>
<feature type="region of interest" description="Disordered" evidence="1">
    <location>
        <begin position="192"/>
        <end position="353"/>
    </location>
</feature>
<evidence type="ECO:0000256" key="1">
    <source>
        <dbReference type="SAM" id="MobiDB-lite"/>
    </source>
</evidence>
<keyword evidence="2" id="KW-1133">Transmembrane helix</keyword>
<feature type="compositionally biased region" description="Low complexity" evidence="1">
    <location>
        <begin position="646"/>
        <end position="660"/>
    </location>
</feature>
<comment type="caution">
    <text evidence="3">The sequence shown here is derived from an EMBL/GenBank/DDBJ whole genome shotgun (WGS) entry which is preliminary data.</text>
</comment>
<feature type="compositionally biased region" description="Basic and acidic residues" evidence="1">
    <location>
        <begin position="205"/>
        <end position="219"/>
    </location>
</feature>
<keyword evidence="4" id="KW-1185">Reference proteome</keyword>
<feature type="compositionally biased region" description="Polar residues" evidence="1">
    <location>
        <begin position="419"/>
        <end position="433"/>
    </location>
</feature>
<dbReference type="Proteomes" id="UP000266841">
    <property type="component" value="Unassembled WGS sequence"/>
</dbReference>
<feature type="compositionally biased region" description="Basic and acidic residues" evidence="1">
    <location>
        <begin position="575"/>
        <end position="589"/>
    </location>
</feature>